<feature type="compositionally biased region" description="Basic and acidic residues" evidence="1">
    <location>
        <begin position="9"/>
        <end position="31"/>
    </location>
</feature>
<gene>
    <name evidence="2" type="ORF">ACN42_g6841</name>
</gene>
<comment type="caution">
    <text evidence="2">The sequence shown here is derived from an EMBL/GenBank/DDBJ whole genome shotgun (WGS) entry which is preliminary data.</text>
</comment>
<proteinExistence type="predicted"/>
<feature type="compositionally biased region" description="Polar residues" evidence="1">
    <location>
        <begin position="33"/>
        <end position="50"/>
    </location>
</feature>
<evidence type="ECO:0000313" key="2">
    <source>
        <dbReference type="EMBL" id="KUM60271.1"/>
    </source>
</evidence>
<evidence type="ECO:0000256" key="1">
    <source>
        <dbReference type="SAM" id="MobiDB-lite"/>
    </source>
</evidence>
<evidence type="ECO:0000313" key="3">
    <source>
        <dbReference type="Proteomes" id="UP000055045"/>
    </source>
</evidence>
<accession>A0A101MGQ3</accession>
<reference evidence="2 3" key="1">
    <citation type="submission" date="2015-10" db="EMBL/GenBank/DDBJ databases">
        <title>Genome sequencing of Penicillium freii.</title>
        <authorList>
            <person name="Nguyen H.D."/>
            <person name="Visagie C.M."/>
            <person name="Seifert K.A."/>
        </authorList>
    </citation>
    <scope>NUCLEOTIDE SEQUENCE [LARGE SCALE GENOMIC DNA]</scope>
    <source>
        <strain evidence="2 3">DAOM 242723</strain>
    </source>
</reference>
<name>A0A101MGQ3_PENFR</name>
<dbReference type="AlphaFoldDB" id="A0A101MGQ3"/>
<dbReference type="Proteomes" id="UP000055045">
    <property type="component" value="Unassembled WGS sequence"/>
</dbReference>
<keyword evidence="3" id="KW-1185">Reference proteome</keyword>
<feature type="region of interest" description="Disordered" evidence="1">
    <location>
        <begin position="1"/>
        <end position="50"/>
    </location>
</feature>
<dbReference type="EMBL" id="LLXE01000182">
    <property type="protein sequence ID" value="KUM60271.1"/>
    <property type="molecule type" value="Genomic_DNA"/>
</dbReference>
<organism evidence="2 3">
    <name type="scientific">Penicillium freii</name>
    <dbReference type="NCBI Taxonomy" id="48697"/>
    <lineage>
        <taxon>Eukaryota</taxon>
        <taxon>Fungi</taxon>
        <taxon>Dikarya</taxon>
        <taxon>Ascomycota</taxon>
        <taxon>Pezizomycotina</taxon>
        <taxon>Eurotiomycetes</taxon>
        <taxon>Eurotiomycetidae</taxon>
        <taxon>Eurotiales</taxon>
        <taxon>Aspergillaceae</taxon>
        <taxon>Penicillium</taxon>
    </lineage>
</organism>
<protein>
    <submittedName>
        <fullName evidence="2">Uncharacterized protein</fullName>
    </submittedName>
</protein>
<sequence length="140" mass="15991">MVRSRLPNRHKDPTNRDRRNNSHPATKEDAQPKQVSSYFRTSPGTRQAISTPATLRANHEWALAQQPYTKWIHRKFPLPEQPPVAPPEADLTNAPPEANLANVAFDDGRYVYDPQADAYYADEEYTSYAEYPQQGILLPE</sequence>